<dbReference type="EMBL" id="AMWN01000002">
    <property type="protein sequence ID" value="EXJ94106.1"/>
    <property type="molecule type" value="Genomic_DNA"/>
</dbReference>
<dbReference type="STRING" id="1182541.W9YXV3"/>
<keyword evidence="1" id="KW-0812">Transmembrane</keyword>
<dbReference type="OrthoDB" id="4218123at2759"/>
<dbReference type="AlphaFoldDB" id="W9YXV3"/>
<organism evidence="2 3">
    <name type="scientific">Capronia coronata CBS 617.96</name>
    <dbReference type="NCBI Taxonomy" id="1182541"/>
    <lineage>
        <taxon>Eukaryota</taxon>
        <taxon>Fungi</taxon>
        <taxon>Dikarya</taxon>
        <taxon>Ascomycota</taxon>
        <taxon>Pezizomycotina</taxon>
        <taxon>Eurotiomycetes</taxon>
        <taxon>Chaetothyriomycetidae</taxon>
        <taxon>Chaetothyriales</taxon>
        <taxon>Herpotrichiellaceae</taxon>
        <taxon>Capronia</taxon>
    </lineage>
</organism>
<reference evidence="2 3" key="1">
    <citation type="submission" date="2013-03" db="EMBL/GenBank/DDBJ databases">
        <title>The Genome Sequence of Capronia coronata CBS 617.96.</title>
        <authorList>
            <consortium name="The Broad Institute Genomics Platform"/>
            <person name="Cuomo C."/>
            <person name="de Hoog S."/>
            <person name="Gorbushina A."/>
            <person name="Walker B."/>
            <person name="Young S.K."/>
            <person name="Zeng Q."/>
            <person name="Gargeya S."/>
            <person name="Fitzgerald M."/>
            <person name="Haas B."/>
            <person name="Abouelleil A."/>
            <person name="Allen A.W."/>
            <person name="Alvarado L."/>
            <person name="Arachchi H.M."/>
            <person name="Berlin A.M."/>
            <person name="Chapman S.B."/>
            <person name="Gainer-Dewar J."/>
            <person name="Goldberg J."/>
            <person name="Griggs A."/>
            <person name="Gujja S."/>
            <person name="Hansen M."/>
            <person name="Howarth C."/>
            <person name="Imamovic A."/>
            <person name="Ireland A."/>
            <person name="Larimer J."/>
            <person name="McCowan C."/>
            <person name="Murphy C."/>
            <person name="Pearson M."/>
            <person name="Poon T.W."/>
            <person name="Priest M."/>
            <person name="Roberts A."/>
            <person name="Saif S."/>
            <person name="Shea T."/>
            <person name="Sisk P."/>
            <person name="Sykes S."/>
            <person name="Wortman J."/>
            <person name="Nusbaum C."/>
            <person name="Birren B."/>
        </authorList>
    </citation>
    <scope>NUCLEOTIDE SEQUENCE [LARGE SCALE GENOMIC DNA]</scope>
    <source>
        <strain evidence="2 3">CBS 617.96</strain>
    </source>
</reference>
<dbReference type="PANTHER" id="PTHR39470">
    <property type="entry name" value="CHROMOSOME 10, WHOLE GENOME SHOTGUN SEQUENCE"/>
    <property type="match status" value="1"/>
</dbReference>
<dbReference type="HOGENOM" id="CLU_044758_0_0_1"/>
<dbReference type="Proteomes" id="UP000019484">
    <property type="component" value="Unassembled WGS sequence"/>
</dbReference>
<feature type="transmembrane region" description="Helical" evidence="1">
    <location>
        <begin position="12"/>
        <end position="29"/>
    </location>
</feature>
<gene>
    <name evidence="2" type="ORF">A1O1_02499</name>
</gene>
<evidence type="ECO:0000256" key="1">
    <source>
        <dbReference type="SAM" id="Phobius"/>
    </source>
</evidence>
<keyword evidence="1" id="KW-0472">Membrane</keyword>
<proteinExistence type="predicted"/>
<accession>W9YXV3</accession>
<dbReference type="PANTHER" id="PTHR39470:SF1">
    <property type="entry name" value="CHORISMATE SYNTHASE PROTEIN"/>
    <property type="match status" value="1"/>
</dbReference>
<dbReference type="eggNOG" id="KOG4253">
    <property type="taxonomic scope" value="Eukaryota"/>
</dbReference>
<dbReference type="RefSeq" id="XP_007721600.1">
    <property type="nucleotide sequence ID" value="XM_007723410.1"/>
</dbReference>
<evidence type="ECO:0000313" key="2">
    <source>
        <dbReference type="EMBL" id="EXJ94106.1"/>
    </source>
</evidence>
<feature type="transmembrane region" description="Helical" evidence="1">
    <location>
        <begin position="224"/>
        <end position="248"/>
    </location>
</feature>
<feature type="transmembrane region" description="Helical" evidence="1">
    <location>
        <begin position="160"/>
        <end position="180"/>
    </location>
</feature>
<protein>
    <submittedName>
        <fullName evidence="2">Uncharacterized protein</fullName>
    </submittedName>
</protein>
<keyword evidence="3" id="KW-1185">Reference proteome</keyword>
<sequence>MALLQSLKPFWPLLFTFILPRAINYYRIIKTAIRTRPHPRPLPKKTRRGLNALFASICIFLYTSFPSLFKGDLADHNIFVVTRTRLSTATDTVFARLALLRDHGILTATDEALRSKLGSQALRKIYLRFGPATLLNCTFCSPGGGDDDISYLLYHLPTNILLPHLFHILCLGLATSEPLAGFEASRWRARAVLCAIALAGLDIAIAAAYVPVVDPRTPAPIGTFWIAATLRPLALCLFDAAVAFFIYASATGRFLLFSAPASADPEVVRRRMEELLTAANVALQMTQTNLRAYSIARNAVVRNPDLKGADDEYWRRVVAMEAFDTTNNDDDDAGDVVVDETLFDDDEVQAAISRAYGSGAVNVTAMRKDAELFVKHATRGLDSNEGQTAATR</sequence>
<evidence type="ECO:0000313" key="3">
    <source>
        <dbReference type="Proteomes" id="UP000019484"/>
    </source>
</evidence>
<feature type="transmembrane region" description="Helical" evidence="1">
    <location>
        <begin position="50"/>
        <end position="69"/>
    </location>
</feature>
<dbReference type="GeneID" id="19157399"/>
<feature type="transmembrane region" description="Helical" evidence="1">
    <location>
        <begin position="192"/>
        <end position="212"/>
    </location>
</feature>
<name>W9YXV3_9EURO</name>
<comment type="caution">
    <text evidence="2">The sequence shown here is derived from an EMBL/GenBank/DDBJ whole genome shotgun (WGS) entry which is preliminary data.</text>
</comment>
<keyword evidence="1" id="KW-1133">Transmembrane helix</keyword>